<reference evidence="2 3" key="1">
    <citation type="submission" date="2017-03" db="EMBL/GenBank/DDBJ databases">
        <title>Genome Survey of Euroglyphus maynei.</title>
        <authorList>
            <person name="Arlian L.G."/>
            <person name="Morgan M.S."/>
            <person name="Rider S.D."/>
        </authorList>
    </citation>
    <scope>NUCLEOTIDE SEQUENCE [LARGE SCALE GENOMIC DNA]</scope>
    <source>
        <strain evidence="2">Arlian Lab</strain>
        <tissue evidence="2">Whole body</tissue>
    </source>
</reference>
<evidence type="ECO:0000259" key="1">
    <source>
        <dbReference type="PROSITE" id="PS50011"/>
    </source>
</evidence>
<gene>
    <name evidence="2" type="ORF">BLA29_006736</name>
</gene>
<keyword evidence="2" id="KW-0418">Kinase</keyword>
<feature type="domain" description="Protein kinase" evidence="1">
    <location>
        <begin position="1"/>
        <end position="164"/>
    </location>
</feature>
<protein>
    <submittedName>
        <fullName evidence="2">Tyrosine-protein kinase-like protein</fullName>
    </submittedName>
</protein>
<dbReference type="InterPro" id="IPR000719">
    <property type="entry name" value="Prot_kinase_dom"/>
</dbReference>
<dbReference type="Pfam" id="PF07714">
    <property type="entry name" value="PK_Tyr_Ser-Thr"/>
    <property type="match status" value="1"/>
</dbReference>
<dbReference type="GO" id="GO:0051897">
    <property type="term" value="P:positive regulation of phosphatidylinositol 3-kinase/protein kinase B signal transduction"/>
    <property type="evidence" value="ECO:0007669"/>
    <property type="project" value="TreeGrafter"/>
</dbReference>
<dbReference type="Gene3D" id="1.10.510.10">
    <property type="entry name" value="Transferase(Phosphotransferase) domain 1"/>
    <property type="match status" value="1"/>
</dbReference>
<dbReference type="OrthoDB" id="28230at2759"/>
<keyword evidence="2" id="KW-0808">Transferase</keyword>
<dbReference type="InterPro" id="IPR050122">
    <property type="entry name" value="RTK"/>
</dbReference>
<organism evidence="2 3">
    <name type="scientific">Euroglyphus maynei</name>
    <name type="common">Mayne's house dust mite</name>
    <dbReference type="NCBI Taxonomy" id="6958"/>
    <lineage>
        <taxon>Eukaryota</taxon>
        <taxon>Metazoa</taxon>
        <taxon>Ecdysozoa</taxon>
        <taxon>Arthropoda</taxon>
        <taxon>Chelicerata</taxon>
        <taxon>Arachnida</taxon>
        <taxon>Acari</taxon>
        <taxon>Acariformes</taxon>
        <taxon>Sarcoptiformes</taxon>
        <taxon>Astigmata</taxon>
        <taxon>Psoroptidia</taxon>
        <taxon>Analgoidea</taxon>
        <taxon>Pyroglyphidae</taxon>
        <taxon>Pyroglyphinae</taxon>
        <taxon>Euroglyphus</taxon>
    </lineage>
</organism>
<dbReference type="InterPro" id="IPR008266">
    <property type="entry name" value="Tyr_kinase_AS"/>
</dbReference>
<dbReference type="PANTHER" id="PTHR24416:SF580">
    <property type="entry name" value="DISCOIDIN DOMAIN RECEPTOR, ISOFORM F"/>
    <property type="match status" value="1"/>
</dbReference>
<dbReference type="SUPFAM" id="SSF56112">
    <property type="entry name" value="Protein kinase-like (PK-like)"/>
    <property type="match status" value="1"/>
</dbReference>
<dbReference type="GO" id="GO:0005518">
    <property type="term" value="F:collagen binding"/>
    <property type="evidence" value="ECO:0007669"/>
    <property type="project" value="TreeGrafter"/>
</dbReference>
<dbReference type="InterPro" id="IPR001245">
    <property type="entry name" value="Ser-Thr/Tyr_kinase_cat_dom"/>
</dbReference>
<keyword evidence="3" id="KW-1185">Reference proteome</keyword>
<dbReference type="PRINTS" id="PR00109">
    <property type="entry name" value="TYRKINASE"/>
</dbReference>
<dbReference type="GO" id="GO:0010976">
    <property type="term" value="P:positive regulation of neuron projection development"/>
    <property type="evidence" value="ECO:0007669"/>
    <property type="project" value="TreeGrafter"/>
</dbReference>
<dbReference type="GO" id="GO:0005524">
    <property type="term" value="F:ATP binding"/>
    <property type="evidence" value="ECO:0007669"/>
    <property type="project" value="InterPro"/>
</dbReference>
<dbReference type="PROSITE" id="PS50011">
    <property type="entry name" value="PROTEIN_KINASE_DOM"/>
    <property type="match status" value="1"/>
</dbReference>
<name>A0A1Y3APT3_EURMA</name>
<comment type="caution">
    <text evidence="2">The sequence shown here is derived from an EMBL/GenBank/DDBJ whole genome shotgun (WGS) entry which is preliminary data.</text>
</comment>
<dbReference type="EMBL" id="MUJZ01070286">
    <property type="protein sequence ID" value="OTF69486.1"/>
    <property type="molecule type" value="Genomic_DNA"/>
</dbReference>
<accession>A0A1Y3APT3</accession>
<sequence length="164" mass="18677">MLLSINIVIQSLLHIGSEVAAGMKYLESLGYVHRDLSAKNCLIYGDSLRVKITDFASLLSSNGHEYCNGVALRWIAPEALINGAYTTKSDVYSFGVTFWEILTYALIRPHHELDDDAFLQKLISYRLALPRPTTCPSEIYDLMLECWQLNEQIRPSFRDITQFL</sequence>
<evidence type="ECO:0000313" key="2">
    <source>
        <dbReference type="EMBL" id="OTF69486.1"/>
    </source>
</evidence>
<dbReference type="Proteomes" id="UP000194236">
    <property type="component" value="Unassembled WGS sequence"/>
</dbReference>
<dbReference type="PANTHER" id="PTHR24416">
    <property type="entry name" value="TYROSINE-PROTEIN KINASE RECEPTOR"/>
    <property type="match status" value="1"/>
</dbReference>
<dbReference type="GO" id="GO:0043235">
    <property type="term" value="C:receptor complex"/>
    <property type="evidence" value="ECO:0007669"/>
    <property type="project" value="TreeGrafter"/>
</dbReference>
<evidence type="ECO:0000313" key="3">
    <source>
        <dbReference type="Proteomes" id="UP000194236"/>
    </source>
</evidence>
<proteinExistence type="predicted"/>
<dbReference type="GO" id="GO:0005886">
    <property type="term" value="C:plasma membrane"/>
    <property type="evidence" value="ECO:0007669"/>
    <property type="project" value="TreeGrafter"/>
</dbReference>
<dbReference type="InterPro" id="IPR011009">
    <property type="entry name" value="Kinase-like_dom_sf"/>
</dbReference>
<feature type="non-terminal residue" evidence="2">
    <location>
        <position position="164"/>
    </location>
</feature>
<dbReference type="GO" id="GO:0038062">
    <property type="term" value="F:protein tyrosine kinase collagen receptor activity"/>
    <property type="evidence" value="ECO:0007669"/>
    <property type="project" value="TreeGrafter"/>
</dbReference>
<dbReference type="AlphaFoldDB" id="A0A1Y3APT3"/>
<dbReference type="PROSITE" id="PS00109">
    <property type="entry name" value="PROTEIN_KINASE_TYR"/>
    <property type="match status" value="1"/>
</dbReference>